<dbReference type="OrthoDB" id="2269034at2759"/>
<evidence type="ECO:0000313" key="4">
    <source>
        <dbReference type="Proteomes" id="UP000298030"/>
    </source>
</evidence>
<dbReference type="InterPro" id="IPR001810">
    <property type="entry name" value="F-box_dom"/>
</dbReference>
<dbReference type="Proteomes" id="UP000298030">
    <property type="component" value="Unassembled WGS sequence"/>
</dbReference>
<evidence type="ECO:0000256" key="1">
    <source>
        <dbReference type="SAM" id="Coils"/>
    </source>
</evidence>
<feature type="domain" description="F-box" evidence="2">
    <location>
        <begin position="62"/>
        <end position="118"/>
    </location>
</feature>
<evidence type="ECO:0000259" key="2">
    <source>
        <dbReference type="PROSITE" id="PS50181"/>
    </source>
</evidence>
<dbReference type="AlphaFoldDB" id="A0A4Y7U172"/>
<evidence type="ECO:0000313" key="3">
    <source>
        <dbReference type="EMBL" id="TEB40187.1"/>
    </source>
</evidence>
<dbReference type="PROSITE" id="PS50181">
    <property type="entry name" value="FBOX"/>
    <property type="match status" value="1"/>
</dbReference>
<organism evidence="3 4">
    <name type="scientific">Coprinellus micaceus</name>
    <name type="common">Glistening ink-cap mushroom</name>
    <name type="synonym">Coprinus micaceus</name>
    <dbReference type="NCBI Taxonomy" id="71717"/>
    <lineage>
        <taxon>Eukaryota</taxon>
        <taxon>Fungi</taxon>
        <taxon>Dikarya</taxon>
        <taxon>Basidiomycota</taxon>
        <taxon>Agaricomycotina</taxon>
        <taxon>Agaricomycetes</taxon>
        <taxon>Agaricomycetidae</taxon>
        <taxon>Agaricales</taxon>
        <taxon>Agaricineae</taxon>
        <taxon>Psathyrellaceae</taxon>
        <taxon>Coprinellus</taxon>
    </lineage>
</organism>
<accession>A0A4Y7U172</accession>
<dbReference type="InterPro" id="IPR032675">
    <property type="entry name" value="LRR_dom_sf"/>
</dbReference>
<dbReference type="SUPFAM" id="SSF81383">
    <property type="entry name" value="F-box domain"/>
    <property type="match status" value="1"/>
</dbReference>
<dbReference type="STRING" id="71717.A0A4Y7U172"/>
<protein>
    <recommendedName>
        <fullName evidence="2">F-box domain-containing protein</fullName>
    </recommendedName>
</protein>
<dbReference type="InterPro" id="IPR036047">
    <property type="entry name" value="F-box-like_dom_sf"/>
</dbReference>
<keyword evidence="4" id="KW-1185">Reference proteome</keyword>
<sequence length="549" mass="61496">MPLPLDILSRNNDSPTHHEALAVRAEIEEVELQRERILAELAIIQAQLSHNTTRLESLKPILAPIRRVPFEILGEIFLRIPTSQLRPGNHQKSVCKLSLVCKRWRDAARLTPRLWSHIWLNAENPKLVFEAISAWTSRAGSIPKEIEISSSCCGGVQWGNFRSIRCAGLGKCFFSKDIFPKLLKQTPGTWRSLSLNCPSPDCLRIFMLSLQATGLKPWDNTGWGSLRSFEVTASKWADWTSPSVVSALSLIPESVTQIAIHLPPVARQEAVPFATFAWVAPLNIPKVTMANLTSLKVSSVAKAVLAPSALFSTLQHCVNLKTLEVDLSGHPLLCHSIDPRAAYFIEHGLSLPNLQHLRLRQISPKSLAALKLIKSPSLLELSISFYLDSYVDRDETTPNFSKEEGDIGPSAAYDGQALADFIHGDRGSPPTLQSLHLKNLFFFDDALHHILHDLYSLSHLQLEWIGIPGNADDFHDLMNGGPQCLPLLKTMEITKLKYPIGGEIPFLREFVEERGVDLKFSLHDRVAWENDNKRYFYLTGYESESEDDD</sequence>
<reference evidence="3 4" key="1">
    <citation type="journal article" date="2019" name="Nat. Ecol. Evol.">
        <title>Megaphylogeny resolves global patterns of mushroom evolution.</title>
        <authorList>
            <person name="Varga T."/>
            <person name="Krizsan K."/>
            <person name="Foldi C."/>
            <person name="Dima B."/>
            <person name="Sanchez-Garcia M."/>
            <person name="Sanchez-Ramirez S."/>
            <person name="Szollosi G.J."/>
            <person name="Szarkandi J.G."/>
            <person name="Papp V."/>
            <person name="Albert L."/>
            <person name="Andreopoulos W."/>
            <person name="Angelini C."/>
            <person name="Antonin V."/>
            <person name="Barry K.W."/>
            <person name="Bougher N.L."/>
            <person name="Buchanan P."/>
            <person name="Buyck B."/>
            <person name="Bense V."/>
            <person name="Catcheside P."/>
            <person name="Chovatia M."/>
            <person name="Cooper J."/>
            <person name="Damon W."/>
            <person name="Desjardin D."/>
            <person name="Finy P."/>
            <person name="Geml J."/>
            <person name="Haridas S."/>
            <person name="Hughes K."/>
            <person name="Justo A."/>
            <person name="Karasinski D."/>
            <person name="Kautmanova I."/>
            <person name="Kiss B."/>
            <person name="Kocsube S."/>
            <person name="Kotiranta H."/>
            <person name="LaButti K.M."/>
            <person name="Lechner B.E."/>
            <person name="Liimatainen K."/>
            <person name="Lipzen A."/>
            <person name="Lukacs Z."/>
            <person name="Mihaltcheva S."/>
            <person name="Morgado L.N."/>
            <person name="Niskanen T."/>
            <person name="Noordeloos M.E."/>
            <person name="Ohm R.A."/>
            <person name="Ortiz-Santana B."/>
            <person name="Ovrebo C."/>
            <person name="Racz N."/>
            <person name="Riley R."/>
            <person name="Savchenko A."/>
            <person name="Shiryaev A."/>
            <person name="Soop K."/>
            <person name="Spirin V."/>
            <person name="Szebenyi C."/>
            <person name="Tomsovsky M."/>
            <person name="Tulloss R.E."/>
            <person name="Uehling J."/>
            <person name="Grigoriev I.V."/>
            <person name="Vagvolgyi C."/>
            <person name="Papp T."/>
            <person name="Martin F.M."/>
            <person name="Miettinen O."/>
            <person name="Hibbett D.S."/>
            <person name="Nagy L.G."/>
        </authorList>
    </citation>
    <scope>NUCLEOTIDE SEQUENCE [LARGE SCALE GENOMIC DNA]</scope>
    <source>
        <strain evidence="3 4">FP101781</strain>
    </source>
</reference>
<comment type="caution">
    <text evidence="3">The sequence shown here is derived from an EMBL/GenBank/DDBJ whole genome shotgun (WGS) entry which is preliminary data.</text>
</comment>
<dbReference type="Gene3D" id="3.80.10.10">
    <property type="entry name" value="Ribonuclease Inhibitor"/>
    <property type="match status" value="1"/>
</dbReference>
<name>A0A4Y7U172_COPMI</name>
<dbReference type="Gene3D" id="1.20.1280.50">
    <property type="match status" value="1"/>
</dbReference>
<dbReference type="SUPFAM" id="SSF52047">
    <property type="entry name" value="RNI-like"/>
    <property type="match status" value="1"/>
</dbReference>
<dbReference type="Pfam" id="PF12937">
    <property type="entry name" value="F-box-like"/>
    <property type="match status" value="1"/>
</dbReference>
<proteinExistence type="predicted"/>
<gene>
    <name evidence="3" type="ORF">FA13DRAFT_1724417</name>
</gene>
<feature type="coiled-coil region" evidence="1">
    <location>
        <begin position="20"/>
        <end position="47"/>
    </location>
</feature>
<keyword evidence="1" id="KW-0175">Coiled coil</keyword>
<dbReference type="EMBL" id="QPFP01000001">
    <property type="protein sequence ID" value="TEB40187.1"/>
    <property type="molecule type" value="Genomic_DNA"/>
</dbReference>